<dbReference type="Proteomes" id="UP000235371">
    <property type="component" value="Unassembled WGS sequence"/>
</dbReference>
<dbReference type="GeneID" id="36592676"/>
<evidence type="ECO:0000256" key="1">
    <source>
        <dbReference type="ARBA" id="ARBA00006484"/>
    </source>
</evidence>
<dbReference type="InParanoid" id="A0A2J6TLJ1"/>
<keyword evidence="2" id="KW-0521">NADP</keyword>
<name>A0A2J6TLJ1_9HELO</name>
<dbReference type="InterPro" id="IPR036291">
    <property type="entry name" value="NAD(P)-bd_dom_sf"/>
</dbReference>
<keyword evidence="6" id="KW-1185">Reference proteome</keyword>
<dbReference type="STRING" id="1095630.A0A2J6TLJ1"/>
<dbReference type="RefSeq" id="XP_024740795.1">
    <property type="nucleotide sequence ID" value="XM_024884599.1"/>
</dbReference>
<dbReference type="AlphaFoldDB" id="A0A2J6TLJ1"/>
<accession>A0A2J6TLJ1</accession>
<dbReference type="InterPro" id="IPR002347">
    <property type="entry name" value="SDR_fam"/>
</dbReference>
<protein>
    <submittedName>
        <fullName evidence="5">Short chain dehydrogenase/reductase-like protein SDR</fullName>
    </submittedName>
</protein>
<dbReference type="PANTHER" id="PTHR24322">
    <property type="entry name" value="PKSB"/>
    <property type="match status" value="1"/>
</dbReference>
<comment type="similarity">
    <text evidence="1 4">Belongs to the short-chain dehydrogenases/reductases (SDR) family.</text>
</comment>
<evidence type="ECO:0000313" key="6">
    <source>
        <dbReference type="Proteomes" id="UP000235371"/>
    </source>
</evidence>
<dbReference type="GO" id="GO:0016616">
    <property type="term" value="F:oxidoreductase activity, acting on the CH-OH group of donors, NAD or NADP as acceptor"/>
    <property type="evidence" value="ECO:0007669"/>
    <property type="project" value="TreeGrafter"/>
</dbReference>
<evidence type="ECO:0000313" key="5">
    <source>
        <dbReference type="EMBL" id="PMD63891.1"/>
    </source>
</evidence>
<dbReference type="PROSITE" id="PS00061">
    <property type="entry name" value="ADH_SHORT"/>
    <property type="match status" value="1"/>
</dbReference>
<sequence>MDPAEFGISTLPLQHRSYAAISSEALAKTNVGKVAVVTGVAGGIGAAIALSLAKTGATLALLDLTSSSQDATKAACEKEGIKAVAYSCNVADLETTRTVFAEIEKDLGAIDILVNNAGICEMRPFAMSTIESVWRQVEVNFKGPLITSSLVLPGMRQRCQGCIINIASRSGTVDVPMFLGYNTSKAAVIRMTQTLQREMEVDELDDAIQIYALHPGGVLTAMGGAETAPDVKEKYGIVKDEAFYKDLFKDGPELCGQTCAFLASGRGKELRGLYLDCRQDITKLLTAGREFLRKKQLNTLSVNFLDGYCNEP</sequence>
<keyword evidence="3" id="KW-0560">Oxidoreductase</keyword>
<dbReference type="Gene3D" id="3.40.50.720">
    <property type="entry name" value="NAD(P)-binding Rossmann-like Domain"/>
    <property type="match status" value="1"/>
</dbReference>
<organism evidence="5 6">
    <name type="scientific">Hyaloscypha bicolor E</name>
    <dbReference type="NCBI Taxonomy" id="1095630"/>
    <lineage>
        <taxon>Eukaryota</taxon>
        <taxon>Fungi</taxon>
        <taxon>Dikarya</taxon>
        <taxon>Ascomycota</taxon>
        <taxon>Pezizomycotina</taxon>
        <taxon>Leotiomycetes</taxon>
        <taxon>Helotiales</taxon>
        <taxon>Hyaloscyphaceae</taxon>
        <taxon>Hyaloscypha</taxon>
        <taxon>Hyaloscypha bicolor</taxon>
    </lineage>
</organism>
<evidence type="ECO:0000256" key="4">
    <source>
        <dbReference type="RuleBase" id="RU000363"/>
    </source>
</evidence>
<dbReference type="EMBL" id="KZ613777">
    <property type="protein sequence ID" value="PMD63891.1"/>
    <property type="molecule type" value="Genomic_DNA"/>
</dbReference>
<dbReference type="InterPro" id="IPR020904">
    <property type="entry name" value="Sc_DH/Rdtase_CS"/>
</dbReference>
<evidence type="ECO:0000256" key="2">
    <source>
        <dbReference type="ARBA" id="ARBA00022857"/>
    </source>
</evidence>
<reference evidence="5 6" key="1">
    <citation type="submission" date="2016-04" db="EMBL/GenBank/DDBJ databases">
        <title>A degradative enzymes factory behind the ericoid mycorrhizal symbiosis.</title>
        <authorList>
            <consortium name="DOE Joint Genome Institute"/>
            <person name="Martino E."/>
            <person name="Morin E."/>
            <person name="Grelet G."/>
            <person name="Kuo A."/>
            <person name="Kohler A."/>
            <person name="Daghino S."/>
            <person name="Barry K."/>
            <person name="Choi C."/>
            <person name="Cichocki N."/>
            <person name="Clum A."/>
            <person name="Copeland A."/>
            <person name="Hainaut M."/>
            <person name="Haridas S."/>
            <person name="Labutti K."/>
            <person name="Lindquist E."/>
            <person name="Lipzen A."/>
            <person name="Khouja H.-R."/>
            <person name="Murat C."/>
            <person name="Ohm R."/>
            <person name="Olson A."/>
            <person name="Spatafora J."/>
            <person name="Veneault-Fourrey C."/>
            <person name="Henrissat B."/>
            <person name="Grigoriev I."/>
            <person name="Martin F."/>
            <person name="Perotto S."/>
        </authorList>
    </citation>
    <scope>NUCLEOTIDE SEQUENCE [LARGE SCALE GENOMIC DNA]</scope>
    <source>
        <strain evidence="5 6">E</strain>
    </source>
</reference>
<gene>
    <name evidence="5" type="ORF">K444DRAFT_641218</name>
</gene>
<dbReference type="CDD" id="cd05233">
    <property type="entry name" value="SDR_c"/>
    <property type="match status" value="1"/>
</dbReference>
<dbReference type="Pfam" id="PF00106">
    <property type="entry name" value="adh_short"/>
    <property type="match status" value="1"/>
</dbReference>
<dbReference type="SUPFAM" id="SSF51735">
    <property type="entry name" value="NAD(P)-binding Rossmann-fold domains"/>
    <property type="match status" value="1"/>
</dbReference>
<dbReference type="PRINTS" id="PR00080">
    <property type="entry name" value="SDRFAMILY"/>
</dbReference>
<evidence type="ECO:0000256" key="3">
    <source>
        <dbReference type="ARBA" id="ARBA00023002"/>
    </source>
</evidence>
<dbReference type="PRINTS" id="PR00081">
    <property type="entry name" value="GDHRDH"/>
</dbReference>
<proteinExistence type="inferred from homology"/>
<dbReference type="PANTHER" id="PTHR24322:SF736">
    <property type="entry name" value="RETINOL DEHYDROGENASE 10"/>
    <property type="match status" value="1"/>
</dbReference>
<dbReference type="OrthoDB" id="1933717at2759"/>